<evidence type="ECO:0000313" key="8">
    <source>
        <dbReference type="Proteomes" id="UP000321046"/>
    </source>
</evidence>
<feature type="domain" description="VWFA" evidence="6">
    <location>
        <begin position="100"/>
        <end position="314"/>
    </location>
</feature>
<proteinExistence type="predicted"/>
<name>A0A5C6X662_9DELT</name>
<protein>
    <submittedName>
        <fullName evidence="7">VWA domain-containing protein</fullName>
    </submittedName>
</protein>
<dbReference type="Proteomes" id="UP000321046">
    <property type="component" value="Unassembled WGS sequence"/>
</dbReference>
<evidence type="ECO:0000256" key="3">
    <source>
        <dbReference type="ARBA" id="ARBA00022989"/>
    </source>
</evidence>
<dbReference type="PANTHER" id="PTHR22550:SF5">
    <property type="entry name" value="LEUCINE ZIPPER PROTEIN 4"/>
    <property type="match status" value="1"/>
</dbReference>
<evidence type="ECO:0000256" key="2">
    <source>
        <dbReference type="ARBA" id="ARBA00022692"/>
    </source>
</evidence>
<keyword evidence="2 5" id="KW-0812">Transmembrane</keyword>
<dbReference type="Gene3D" id="3.40.50.410">
    <property type="entry name" value="von Willebrand factor, type A domain"/>
    <property type="match status" value="1"/>
</dbReference>
<reference evidence="7 8" key="1">
    <citation type="submission" date="2019-08" db="EMBL/GenBank/DDBJ databases">
        <title>Bradymonadales sp. TMQ2.</title>
        <authorList>
            <person name="Liang Q."/>
        </authorList>
    </citation>
    <scope>NUCLEOTIDE SEQUENCE [LARGE SCALE GENOMIC DNA]</scope>
    <source>
        <strain evidence="7 8">TMQ2</strain>
    </source>
</reference>
<accession>A0A5C6X662</accession>
<dbReference type="InterPro" id="IPR050768">
    <property type="entry name" value="UPF0353/GerABKA_families"/>
</dbReference>
<keyword evidence="3 5" id="KW-1133">Transmembrane helix</keyword>
<dbReference type="SUPFAM" id="SSF53300">
    <property type="entry name" value="vWA-like"/>
    <property type="match status" value="1"/>
</dbReference>
<comment type="caution">
    <text evidence="7">The sequence shown here is derived from an EMBL/GenBank/DDBJ whole genome shotgun (WGS) entry which is preliminary data.</text>
</comment>
<dbReference type="AlphaFoldDB" id="A0A5C6X662"/>
<dbReference type="RefSeq" id="WP_146974525.1">
    <property type="nucleotide sequence ID" value="NZ_VOSL01000048.1"/>
</dbReference>
<dbReference type="OrthoDB" id="6206554at2"/>
<feature type="transmembrane region" description="Helical" evidence="5">
    <location>
        <begin position="62"/>
        <end position="84"/>
    </location>
</feature>
<gene>
    <name evidence="7" type="ORF">FRC96_10900</name>
</gene>
<keyword evidence="4 5" id="KW-0472">Membrane</keyword>
<evidence type="ECO:0000259" key="6">
    <source>
        <dbReference type="PROSITE" id="PS50234"/>
    </source>
</evidence>
<evidence type="ECO:0000256" key="5">
    <source>
        <dbReference type="SAM" id="Phobius"/>
    </source>
</evidence>
<dbReference type="PROSITE" id="PS50234">
    <property type="entry name" value="VWFA"/>
    <property type="match status" value="1"/>
</dbReference>
<feature type="transmembrane region" description="Helical" evidence="5">
    <location>
        <begin position="6"/>
        <end position="33"/>
    </location>
</feature>
<sequence length="357" mass="39494">MMSSPLLIATFAFAHPWVLGLLILIPLLAVMMLTPRIRARRQPSFLFSATGRLAQRSRGPRVVLDPLIDLALLLALAAMIVAIARPQTSEPLPTEVEGIDIFVALDMSGSMRAIDLDPAQARALEARGQRPPTRFEDAVRTLREFIATRPNDRIGVVLFARDAYLHFPLTLDHELLDESLASLQLGDIDDSGTAIGNALGRAVAGLVESEAESKLIILITDGDRRGGNISPVQAAEMARDIDAVVYPILVGREGKALIAAGRDIFSGRIAYQTSEFPINPELMQEIATVTGGQYFRAFDARSMREDLHEIIDAYDRTELEDVKSVRYREHYHSWALAALLLLAFHFFARHTLCRTFP</sequence>
<dbReference type="Pfam" id="PF13519">
    <property type="entry name" value="VWA_2"/>
    <property type="match status" value="1"/>
</dbReference>
<dbReference type="EMBL" id="VOSL01000048">
    <property type="protein sequence ID" value="TXD35769.1"/>
    <property type="molecule type" value="Genomic_DNA"/>
</dbReference>
<keyword evidence="1" id="KW-1003">Cell membrane</keyword>
<evidence type="ECO:0000313" key="7">
    <source>
        <dbReference type="EMBL" id="TXD35769.1"/>
    </source>
</evidence>
<dbReference type="InterPro" id="IPR002035">
    <property type="entry name" value="VWF_A"/>
</dbReference>
<evidence type="ECO:0000256" key="4">
    <source>
        <dbReference type="ARBA" id="ARBA00023136"/>
    </source>
</evidence>
<dbReference type="SMART" id="SM00327">
    <property type="entry name" value="VWA"/>
    <property type="match status" value="1"/>
</dbReference>
<dbReference type="InterPro" id="IPR036465">
    <property type="entry name" value="vWFA_dom_sf"/>
</dbReference>
<organism evidence="7 8">
    <name type="scientific">Lujinxingia vulgaris</name>
    <dbReference type="NCBI Taxonomy" id="2600176"/>
    <lineage>
        <taxon>Bacteria</taxon>
        <taxon>Deltaproteobacteria</taxon>
        <taxon>Bradymonadales</taxon>
        <taxon>Lujinxingiaceae</taxon>
        <taxon>Lujinxingia</taxon>
    </lineage>
</organism>
<dbReference type="PANTHER" id="PTHR22550">
    <property type="entry name" value="SPORE GERMINATION PROTEIN"/>
    <property type="match status" value="1"/>
</dbReference>
<evidence type="ECO:0000256" key="1">
    <source>
        <dbReference type="ARBA" id="ARBA00022475"/>
    </source>
</evidence>